<name>A0A926UNK1_9CYAN</name>
<evidence type="ECO:0000256" key="3">
    <source>
        <dbReference type="ARBA" id="ARBA00023002"/>
    </source>
</evidence>
<evidence type="ECO:0000256" key="5">
    <source>
        <dbReference type="PIRSR" id="PIRSR604294-1"/>
    </source>
</evidence>
<organism evidence="6 7">
    <name type="scientific">Pseudanabaena cinerea FACHB-1277</name>
    <dbReference type="NCBI Taxonomy" id="2949581"/>
    <lineage>
        <taxon>Bacteria</taxon>
        <taxon>Bacillati</taxon>
        <taxon>Cyanobacteriota</taxon>
        <taxon>Cyanophyceae</taxon>
        <taxon>Pseudanabaenales</taxon>
        <taxon>Pseudanabaenaceae</taxon>
        <taxon>Pseudanabaena</taxon>
        <taxon>Pseudanabaena cinerea</taxon>
    </lineage>
</organism>
<dbReference type="PANTHER" id="PTHR10543:SF89">
    <property type="entry name" value="CAROTENOID 9,10(9',10')-CLEAVAGE DIOXYGENASE 1"/>
    <property type="match status" value="1"/>
</dbReference>
<proteinExistence type="inferred from homology"/>
<gene>
    <name evidence="6" type="ORF">H6F44_00280</name>
</gene>
<reference evidence="6" key="1">
    <citation type="journal article" date="2015" name="ISME J.">
        <title>Draft Genome Sequence of Streptomyces incarnatus NRRL8089, which Produces the Nucleoside Antibiotic Sinefungin.</title>
        <authorList>
            <person name="Oshima K."/>
            <person name="Hattori M."/>
            <person name="Shimizu H."/>
            <person name="Fukuda K."/>
            <person name="Nemoto M."/>
            <person name="Inagaki K."/>
            <person name="Tamura T."/>
        </authorList>
    </citation>
    <scope>NUCLEOTIDE SEQUENCE</scope>
    <source>
        <strain evidence="6">FACHB-1277</strain>
    </source>
</reference>
<dbReference type="GO" id="GO:0046872">
    <property type="term" value="F:metal ion binding"/>
    <property type="evidence" value="ECO:0007669"/>
    <property type="project" value="UniProtKB-KW"/>
</dbReference>
<dbReference type="Pfam" id="PF03055">
    <property type="entry name" value="RPE65"/>
    <property type="match status" value="1"/>
</dbReference>
<keyword evidence="2 5" id="KW-0479">Metal-binding</keyword>
<feature type="binding site" evidence="5">
    <location>
        <position position="475"/>
    </location>
    <ligand>
        <name>Fe cation</name>
        <dbReference type="ChEBI" id="CHEBI:24875"/>
        <note>catalytic</note>
    </ligand>
</feature>
<dbReference type="RefSeq" id="WP_190349018.1">
    <property type="nucleotide sequence ID" value="NZ_JACJPY010000001.1"/>
</dbReference>
<feature type="binding site" evidence="5">
    <location>
        <position position="228"/>
    </location>
    <ligand>
        <name>Fe cation</name>
        <dbReference type="ChEBI" id="CHEBI:24875"/>
        <note>catalytic</note>
    </ligand>
</feature>
<dbReference type="GO" id="GO:0010436">
    <property type="term" value="F:carotenoid dioxygenase activity"/>
    <property type="evidence" value="ECO:0007669"/>
    <property type="project" value="TreeGrafter"/>
</dbReference>
<dbReference type="AlphaFoldDB" id="A0A926UNK1"/>
<comment type="similarity">
    <text evidence="1">Belongs to the carotenoid oxygenase family.</text>
</comment>
<keyword evidence="4 5" id="KW-0408">Iron</keyword>
<dbReference type="GO" id="GO:0016121">
    <property type="term" value="P:carotene catabolic process"/>
    <property type="evidence" value="ECO:0007669"/>
    <property type="project" value="TreeGrafter"/>
</dbReference>
<accession>A0A926UNK1</accession>
<feature type="binding site" evidence="5">
    <location>
        <position position="293"/>
    </location>
    <ligand>
        <name>Fe cation</name>
        <dbReference type="ChEBI" id="CHEBI:24875"/>
        <note>catalytic</note>
    </ligand>
</feature>
<protein>
    <submittedName>
        <fullName evidence="6">Carotenoid oxygenase family protein</fullName>
    </submittedName>
</protein>
<dbReference type="Proteomes" id="UP000631421">
    <property type="component" value="Unassembled WGS sequence"/>
</dbReference>
<evidence type="ECO:0000256" key="4">
    <source>
        <dbReference type="ARBA" id="ARBA00023004"/>
    </source>
</evidence>
<dbReference type="PANTHER" id="PTHR10543">
    <property type="entry name" value="BETA-CAROTENE DIOXYGENASE"/>
    <property type="match status" value="1"/>
</dbReference>
<dbReference type="InterPro" id="IPR004294">
    <property type="entry name" value="Carotenoid_Oase"/>
</dbReference>
<evidence type="ECO:0000313" key="6">
    <source>
        <dbReference type="EMBL" id="MBD2148571.1"/>
    </source>
</evidence>
<evidence type="ECO:0000256" key="2">
    <source>
        <dbReference type="ARBA" id="ARBA00022723"/>
    </source>
</evidence>
<reference evidence="6" key="2">
    <citation type="submission" date="2020-08" db="EMBL/GenBank/DDBJ databases">
        <authorList>
            <person name="Chen M."/>
            <person name="Teng W."/>
            <person name="Zhao L."/>
            <person name="Hu C."/>
            <person name="Zhou Y."/>
            <person name="Han B."/>
            <person name="Song L."/>
            <person name="Shu W."/>
        </authorList>
    </citation>
    <scope>NUCLEOTIDE SEQUENCE</scope>
    <source>
        <strain evidence="6">FACHB-1277</strain>
    </source>
</reference>
<dbReference type="EMBL" id="JACJPY010000001">
    <property type="protein sequence ID" value="MBD2148571.1"/>
    <property type="molecule type" value="Genomic_DNA"/>
</dbReference>
<evidence type="ECO:0000313" key="7">
    <source>
        <dbReference type="Proteomes" id="UP000631421"/>
    </source>
</evidence>
<sequence>MTQTTSSSSSIFSRSDWQKGYESLRAEQSYWIDNIEGEIPSGLEGTLFRNGPGLFDINGEQYGHPFDGDGMVCAIAFREGKAKFTNQYVKTPEFLAEQRAGKILYRGVFGTQKAGGWLSNIFDLRNKNVANTNVVYQGGKLLALWEAARPYALNPENLDTLGLESFDGKLDAGKVFTAHPRRDDRTGDLWAFGVQPGPKSKIAIYQVNESGELFTESEVQVSGFCFLHDFAYTPNYRIFMQNPVSFKPLPFILGLATAGGCIELKPNTPSQFLIIDRQGNLQTLDTDPCFVFHHCNAYEQGDEIIVDSVCYPDYPKLEANTDFREIDFDKVIAGQLWRFTISLKLGKVSRELILERSCEFPVVHPRCVGQPYRYAYIGAIAKESGNAPLQAIAKVDMQTGKQEFHSFAPRGFISEPIFVPCDPSPDSAEDHGWVLTLVFDAAHNRSDLVILDAQNIAGKPLAVLHLKHHVPYGLHGSFTREVF</sequence>
<comment type="cofactor">
    <cofactor evidence="5">
        <name>Fe(2+)</name>
        <dbReference type="ChEBI" id="CHEBI:29033"/>
    </cofactor>
    <text evidence="5">Binds 1 Fe(2+) ion per subunit.</text>
</comment>
<keyword evidence="7" id="KW-1185">Reference proteome</keyword>
<comment type="caution">
    <text evidence="6">The sequence shown here is derived from an EMBL/GenBank/DDBJ whole genome shotgun (WGS) entry which is preliminary data.</text>
</comment>
<feature type="binding site" evidence="5">
    <location>
        <position position="179"/>
    </location>
    <ligand>
        <name>Fe cation</name>
        <dbReference type="ChEBI" id="CHEBI:24875"/>
        <note>catalytic</note>
    </ligand>
</feature>
<evidence type="ECO:0000256" key="1">
    <source>
        <dbReference type="ARBA" id="ARBA00006787"/>
    </source>
</evidence>
<keyword evidence="3" id="KW-0560">Oxidoreductase</keyword>